<accession>A0A7J0DY37</accession>
<proteinExistence type="predicted"/>
<protein>
    <recommendedName>
        <fullName evidence="3">Basic helix-loop-helix (BHLH) DNA-binding superfamily protein</fullName>
    </recommendedName>
</protein>
<comment type="caution">
    <text evidence="1">The sequence shown here is derived from an EMBL/GenBank/DDBJ whole genome shotgun (WGS) entry which is preliminary data.</text>
</comment>
<dbReference type="OrthoDB" id="2017571at2759"/>
<dbReference type="PANTHER" id="PTHR36066:SF2">
    <property type="entry name" value="TRANSCRIPTION FACTOR BHLH145"/>
    <property type="match status" value="1"/>
</dbReference>
<evidence type="ECO:0008006" key="3">
    <source>
        <dbReference type="Google" id="ProtNLM"/>
    </source>
</evidence>
<reference evidence="2" key="1">
    <citation type="submission" date="2019-07" db="EMBL/GenBank/DDBJ databases">
        <title>De Novo Assembly of kiwifruit Actinidia rufa.</title>
        <authorList>
            <person name="Sugita-Konishi S."/>
            <person name="Sato K."/>
            <person name="Mori E."/>
            <person name="Abe Y."/>
            <person name="Kisaki G."/>
            <person name="Hamano K."/>
            <person name="Suezawa K."/>
            <person name="Otani M."/>
            <person name="Fukuda T."/>
            <person name="Manabe T."/>
            <person name="Gomi K."/>
            <person name="Tabuchi M."/>
            <person name="Akimitsu K."/>
            <person name="Kataoka I."/>
        </authorList>
    </citation>
    <scope>NUCLEOTIDE SEQUENCE [LARGE SCALE GENOMIC DNA]</scope>
    <source>
        <strain evidence="2">cv. Fuchu</strain>
    </source>
</reference>
<sequence length="84" mass="9136">MIPGGEGKDAIVILDEAISYLRLLKRQAKALELIRSKILIVLPRIISSGGMCKLDSEATSPSHHVVALASTRSWDPISSFPRPL</sequence>
<name>A0A7J0DY37_9ERIC</name>
<gene>
    <name evidence="1" type="ORF">Acr_00g0088040</name>
</gene>
<dbReference type="EMBL" id="BJWL01000431">
    <property type="protein sequence ID" value="GFS43993.1"/>
    <property type="molecule type" value="Genomic_DNA"/>
</dbReference>
<evidence type="ECO:0000313" key="2">
    <source>
        <dbReference type="Proteomes" id="UP000585474"/>
    </source>
</evidence>
<dbReference type="PANTHER" id="PTHR36066">
    <property type="entry name" value="TRANSCRIPTION FACTOR BHLH145"/>
    <property type="match status" value="1"/>
</dbReference>
<evidence type="ECO:0000313" key="1">
    <source>
        <dbReference type="EMBL" id="GFS43993.1"/>
    </source>
</evidence>
<dbReference type="InterPro" id="IPR037546">
    <property type="entry name" value="SAC51-like"/>
</dbReference>
<organism evidence="1 2">
    <name type="scientific">Actinidia rufa</name>
    <dbReference type="NCBI Taxonomy" id="165716"/>
    <lineage>
        <taxon>Eukaryota</taxon>
        <taxon>Viridiplantae</taxon>
        <taxon>Streptophyta</taxon>
        <taxon>Embryophyta</taxon>
        <taxon>Tracheophyta</taxon>
        <taxon>Spermatophyta</taxon>
        <taxon>Magnoliopsida</taxon>
        <taxon>eudicotyledons</taxon>
        <taxon>Gunneridae</taxon>
        <taxon>Pentapetalae</taxon>
        <taxon>asterids</taxon>
        <taxon>Ericales</taxon>
        <taxon>Actinidiaceae</taxon>
        <taxon>Actinidia</taxon>
    </lineage>
</organism>
<dbReference type="AlphaFoldDB" id="A0A7J0DY37"/>
<keyword evidence="2" id="KW-1185">Reference proteome</keyword>
<dbReference type="Proteomes" id="UP000585474">
    <property type="component" value="Unassembled WGS sequence"/>
</dbReference>